<dbReference type="AlphaFoldDB" id="A0A1C0U2J9"/>
<sequence>MRIKRLLNNEDYANIKNANKELVNGSFYEGYHGWSIPTPETVEILSENDVNFLSKIRRKPSPNAGGDIRRKARRAFRLMTNPIFLAWGSLFERPKVAIAIFF</sequence>
<keyword evidence="2" id="KW-1185">Reference proteome</keyword>
<reference evidence="1 2" key="1">
    <citation type="submission" date="2015-12" db="EMBL/GenBank/DDBJ databases">
        <title>Genome comparisons provide insights into the role of secondary metabolites in the pathogenic phase of the Photorhabdus life cycle.</title>
        <authorList>
            <person name="Tobias N.J."/>
            <person name="Mishra B."/>
            <person name="Gupta D.K."/>
            <person name="Thines M."/>
            <person name="Stinear T.P."/>
            <person name="Bode H.B."/>
        </authorList>
    </citation>
    <scope>NUCLEOTIDE SEQUENCE [LARGE SCALE GENOMIC DNA]</scope>
    <source>
        <strain evidence="1 2">PB68.1</strain>
    </source>
</reference>
<dbReference type="EMBL" id="LOMY01000092">
    <property type="protein sequence ID" value="OCQ52152.1"/>
    <property type="molecule type" value="Genomic_DNA"/>
</dbReference>
<dbReference type="RefSeq" id="WP_065823568.1">
    <property type="nucleotide sequence ID" value="NZ_CAWMQZ010000092.1"/>
</dbReference>
<evidence type="ECO:0000313" key="1">
    <source>
        <dbReference type="EMBL" id="OCQ52152.1"/>
    </source>
</evidence>
<dbReference type="PATRIC" id="fig|286156.4.peg.3007"/>
<gene>
    <name evidence="1" type="ORF">Ppb6_02659</name>
</gene>
<name>A0A1C0U2J9_9GAMM</name>
<protein>
    <submittedName>
        <fullName evidence="1">Uncharacterized protein</fullName>
    </submittedName>
</protein>
<organism evidence="1 2">
    <name type="scientific">Photorhabdus australis subsp. thailandensis</name>
    <dbReference type="NCBI Taxonomy" id="2805096"/>
    <lineage>
        <taxon>Bacteria</taxon>
        <taxon>Pseudomonadati</taxon>
        <taxon>Pseudomonadota</taxon>
        <taxon>Gammaproteobacteria</taxon>
        <taxon>Enterobacterales</taxon>
        <taxon>Morganellaceae</taxon>
        <taxon>Photorhabdus</taxon>
    </lineage>
</organism>
<dbReference type="Proteomes" id="UP000093476">
    <property type="component" value="Unassembled WGS sequence"/>
</dbReference>
<accession>A0A1C0U2J9</accession>
<proteinExistence type="predicted"/>
<comment type="caution">
    <text evidence="1">The sequence shown here is derived from an EMBL/GenBank/DDBJ whole genome shotgun (WGS) entry which is preliminary data.</text>
</comment>
<evidence type="ECO:0000313" key="2">
    <source>
        <dbReference type="Proteomes" id="UP000093476"/>
    </source>
</evidence>